<evidence type="ECO:0000259" key="1">
    <source>
        <dbReference type="Pfam" id="PF13700"/>
    </source>
</evidence>
<dbReference type="EMBL" id="JACSGT010000002">
    <property type="protein sequence ID" value="MCF2220640.1"/>
    <property type="molecule type" value="Genomic_DNA"/>
</dbReference>
<accession>A0ABS9C9J0</accession>
<keyword evidence="3" id="KW-1185">Reference proteome</keyword>
<dbReference type="RefSeq" id="WP_235132058.1">
    <property type="nucleotide sequence ID" value="NZ_JACSGT010000002.1"/>
</dbReference>
<comment type="caution">
    <text evidence="2">The sequence shown here is derived from an EMBL/GenBank/DDBJ whole genome shotgun (WGS) entry which is preliminary data.</text>
</comment>
<dbReference type="Pfam" id="PF13700">
    <property type="entry name" value="DUF4158"/>
    <property type="match status" value="1"/>
</dbReference>
<gene>
    <name evidence="2" type="ORF">H9Q08_15235</name>
</gene>
<protein>
    <submittedName>
        <fullName evidence="2">DUF4158 domain-containing protein</fullName>
    </submittedName>
</protein>
<name>A0ABS9C9J0_9FLAO</name>
<evidence type="ECO:0000313" key="2">
    <source>
        <dbReference type="EMBL" id="MCF2220640.1"/>
    </source>
</evidence>
<evidence type="ECO:0000313" key="3">
    <source>
        <dbReference type="Proteomes" id="UP001430374"/>
    </source>
</evidence>
<reference evidence="2" key="1">
    <citation type="submission" date="2021-08" db="EMBL/GenBank/DDBJ databases">
        <title>Complete genome sequence of Chryseobacterium sp strain PS-8.</title>
        <authorList>
            <person name="Das S.K."/>
        </authorList>
    </citation>
    <scope>NUCLEOTIDE SEQUENCE</scope>
    <source>
        <strain evidence="2">PS-8</strain>
    </source>
</reference>
<organism evidence="2 3">
    <name type="scientific">Chryseobacterium indicum</name>
    <dbReference type="NCBI Taxonomy" id="2766954"/>
    <lineage>
        <taxon>Bacteria</taxon>
        <taxon>Pseudomonadati</taxon>
        <taxon>Bacteroidota</taxon>
        <taxon>Flavobacteriia</taxon>
        <taxon>Flavobacteriales</taxon>
        <taxon>Weeksellaceae</taxon>
        <taxon>Chryseobacterium group</taxon>
        <taxon>Chryseobacterium</taxon>
    </lineage>
</organism>
<sequence>MLTIINLFKEKDIELFDNPVELSVDERKVLFTLEFDNDLEPNLRKGITTVGYILQKGYFLAQKKFFVPSQFKEDDINYVSNLCGLKYKTNMAEYKRSLYTQYRVYILNQFGYKAFSDCLDLFEKEALELVKTPQRPKEIFYSLISFLEEKKIEHPKYYVFAQTISKSLKLFEESLVNLVDKNLSIIQKELFDEMMNLPSGKDEVSSKNPYLITKLKRVIQTITPRKIKESIDDFNIIKDMHFHLSNITKLNEISGILNYYAVWVVKAEHIQFDSIRDKKRKRLFIVSFIIYQYRVRQDAFVDVFLQIFQKYYNNANKSIATDFLKKDLKPNKQKQLAKIRNIIFTSKKQLEKVKRIIFTSQYEDSQKLRLIKDIFTSEN</sequence>
<feature type="domain" description="DUF4158" evidence="1">
    <location>
        <begin position="14"/>
        <end position="165"/>
    </location>
</feature>
<dbReference type="InterPro" id="IPR025296">
    <property type="entry name" value="DUF4158"/>
</dbReference>
<proteinExistence type="predicted"/>
<dbReference type="Proteomes" id="UP001430374">
    <property type="component" value="Unassembled WGS sequence"/>
</dbReference>